<evidence type="ECO:0000256" key="1">
    <source>
        <dbReference type="ARBA" id="ARBA00002561"/>
    </source>
</evidence>
<evidence type="ECO:0000313" key="6">
    <source>
        <dbReference type="Proteomes" id="UP001341820"/>
    </source>
</evidence>
<gene>
    <name evidence="5" type="ORF">P5F74_10445</name>
</gene>
<organism evidence="5 6">
    <name type="scientific">Shouchella miscanthi</name>
    <dbReference type="NCBI Taxonomy" id="2598861"/>
    <lineage>
        <taxon>Bacteria</taxon>
        <taxon>Bacillati</taxon>
        <taxon>Bacillota</taxon>
        <taxon>Bacilli</taxon>
        <taxon>Bacillales</taxon>
        <taxon>Bacillaceae</taxon>
        <taxon>Shouchella</taxon>
    </lineage>
</organism>
<evidence type="ECO:0000313" key="5">
    <source>
        <dbReference type="EMBL" id="MED4128552.1"/>
    </source>
</evidence>
<sequence>MATTIRSTEKTTEQIEQEQQNTQQENRNHLTYDDEVIKKIAALATIETDGILGMSGSFFQGMKETFGREESITKGIRADVGEKQVAIDLEVYVEYGKSIPAIYKDIKESVARNIHQMTGLELVEFNMNVDDVFTREEFEDNRSSSKSRPDSNRVE</sequence>
<evidence type="ECO:0000256" key="2">
    <source>
        <dbReference type="ARBA" id="ARBA00005721"/>
    </source>
</evidence>
<dbReference type="PANTHER" id="PTHR34297">
    <property type="entry name" value="HYPOTHETICAL CYTOSOLIC PROTEIN-RELATED"/>
    <property type="match status" value="1"/>
</dbReference>
<comment type="caution">
    <text evidence="5">The sequence shown here is derived from an EMBL/GenBank/DDBJ whole genome shotgun (WGS) entry which is preliminary data.</text>
</comment>
<accession>A0ABU6NP45</accession>
<comment type="function">
    <text evidence="1">May play a key role in alkaline pH tolerance.</text>
</comment>
<protein>
    <recommendedName>
        <fullName evidence="3">Alkaline shock protein 23</fullName>
    </recommendedName>
</protein>
<keyword evidence="6" id="KW-1185">Reference proteome</keyword>
<dbReference type="Pfam" id="PF03780">
    <property type="entry name" value="Asp23"/>
    <property type="match status" value="1"/>
</dbReference>
<dbReference type="RefSeq" id="WP_052007498.1">
    <property type="nucleotide sequence ID" value="NZ_CP042163.1"/>
</dbReference>
<dbReference type="Proteomes" id="UP001341820">
    <property type="component" value="Unassembled WGS sequence"/>
</dbReference>
<evidence type="ECO:0000256" key="4">
    <source>
        <dbReference type="SAM" id="MobiDB-lite"/>
    </source>
</evidence>
<dbReference type="EMBL" id="JAROAS010000020">
    <property type="protein sequence ID" value="MED4128552.1"/>
    <property type="molecule type" value="Genomic_DNA"/>
</dbReference>
<dbReference type="PANTHER" id="PTHR34297:SF3">
    <property type="entry name" value="ALKALINE SHOCK PROTEIN 23"/>
    <property type="match status" value="1"/>
</dbReference>
<evidence type="ECO:0000256" key="3">
    <source>
        <dbReference type="ARBA" id="ARBA00019574"/>
    </source>
</evidence>
<proteinExistence type="inferred from homology"/>
<feature type="region of interest" description="Disordered" evidence="4">
    <location>
        <begin position="1"/>
        <end position="29"/>
    </location>
</feature>
<dbReference type="InterPro" id="IPR005531">
    <property type="entry name" value="Asp23"/>
</dbReference>
<comment type="similarity">
    <text evidence="2">Belongs to the asp23 family.</text>
</comment>
<name>A0ABU6NP45_9BACI</name>
<reference evidence="5 6" key="1">
    <citation type="submission" date="2023-03" db="EMBL/GenBank/DDBJ databases">
        <title>Bacillus Genome Sequencing.</title>
        <authorList>
            <person name="Dunlap C."/>
        </authorList>
    </citation>
    <scope>NUCLEOTIDE SEQUENCE [LARGE SCALE GENOMIC DNA]</scope>
    <source>
        <strain evidence="5 6">B-4107</strain>
    </source>
</reference>